<comment type="caution">
    <text evidence="3">The sequence shown here is derived from an EMBL/GenBank/DDBJ whole genome shotgun (WGS) entry which is preliminary data.</text>
</comment>
<proteinExistence type="predicted"/>
<feature type="signal peptide" evidence="1">
    <location>
        <begin position="1"/>
        <end position="23"/>
    </location>
</feature>
<accession>A0AAW3ZTQ0</accession>
<dbReference type="Pfam" id="PF00753">
    <property type="entry name" value="Lactamase_B"/>
    <property type="match status" value="1"/>
</dbReference>
<evidence type="ECO:0000259" key="2">
    <source>
        <dbReference type="SMART" id="SM00849"/>
    </source>
</evidence>
<feature type="chain" id="PRO_5043845515" evidence="1">
    <location>
        <begin position="24"/>
        <end position="303"/>
    </location>
</feature>
<dbReference type="PANTHER" id="PTHR42951">
    <property type="entry name" value="METALLO-BETA-LACTAMASE DOMAIN-CONTAINING"/>
    <property type="match status" value="1"/>
</dbReference>
<dbReference type="AlphaFoldDB" id="A0AAW3ZTQ0"/>
<name>A0AAW3ZTQ0_9GAMM</name>
<dbReference type="NCBIfam" id="NF012229">
    <property type="entry name" value="bla_class_B_core"/>
    <property type="match status" value="1"/>
</dbReference>
<organism evidence="3 4">
    <name type="scientific">Pseudomarimonas arenosa</name>
    <dbReference type="NCBI Taxonomy" id="2774145"/>
    <lineage>
        <taxon>Bacteria</taxon>
        <taxon>Pseudomonadati</taxon>
        <taxon>Pseudomonadota</taxon>
        <taxon>Gammaproteobacteria</taxon>
        <taxon>Lysobacterales</taxon>
        <taxon>Lysobacteraceae</taxon>
        <taxon>Pseudomarimonas</taxon>
    </lineage>
</organism>
<evidence type="ECO:0000313" key="3">
    <source>
        <dbReference type="EMBL" id="MBD8527752.1"/>
    </source>
</evidence>
<dbReference type="PANTHER" id="PTHR42951:SF17">
    <property type="entry name" value="METALLO-BETA-LACTAMASE DOMAIN-CONTAINING PROTEIN"/>
    <property type="match status" value="1"/>
</dbReference>
<reference evidence="3 4" key="1">
    <citation type="submission" date="2020-09" db="EMBL/GenBank/DDBJ databases">
        <title>Pseudoxanthomonas sp. CAU 1598 isolated from sand of Yaerae Beach.</title>
        <authorList>
            <person name="Kim W."/>
        </authorList>
    </citation>
    <scope>NUCLEOTIDE SEQUENCE [LARGE SCALE GENOMIC DNA]</scope>
    <source>
        <strain evidence="3 4">CAU 1598</strain>
    </source>
</reference>
<dbReference type="Proteomes" id="UP000613768">
    <property type="component" value="Unassembled WGS sequence"/>
</dbReference>
<dbReference type="InterPro" id="IPR001279">
    <property type="entry name" value="Metallo-B-lactamas"/>
</dbReference>
<dbReference type="NCBIfam" id="NF033105">
    <property type="entry name" value="bla_subclass_B3"/>
    <property type="match status" value="1"/>
</dbReference>
<sequence length="303" mass="32111">MNMTFHRQQLAGIALALALSAPAAGTEGRGFDAHLECRACAGWNAEQAPFRLAPNAWYVGPRGLSSVLIATSDGLILIDGGLPQSAAQIATHIRQLGFEPQQIRYLLNSHPHFDHAGGLAALAEWSGATVVSSPVGLATLRAGVAPADDPQAAFGTDAAFPALPADHPTRSIADGEVLRLGDTELIAEYTPGHAPGGISWRWQACDANRQCTAIVYADSLSAVSAPDYRFSDHPAAIEAVNASVKRVAGLDCQLLVSTHPEMSQLFERHARGELIDASACRRYAEQAAQALQRRLHNERSAGT</sequence>
<dbReference type="InterPro" id="IPR036866">
    <property type="entry name" value="RibonucZ/Hydroxyglut_hydro"/>
</dbReference>
<gene>
    <name evidence="3" type="primary">bla</name>
    <name evidence="3" type="ORF">IFO71_18555</name>
</gene>
<feature type="domain" description="Metallo-beta-lactamase" evidence="2">
    <location>
        <begin position="63"/>
        <end position="259"/>
    </location>
</feature>
<evidence type="ECO:0000256" key="1">
    <source>
        <dbReference type="SAM" id="SignalP"/>
    </source>
</evidence>
<dbReference type="RefSeq" id="WP_192031174.1">
    <property type="nucleotide sequence ID" value="NZ_JACYTR010000063.1"/>
</dbReference>
<dbReference type="EMBL" id="JACYTR010000063">
    <property type="protein sequence ID" value="MBD8527752.1"/>
    <property type="molecule type" value="Genomic_DNA"/>
</dbReference>
<protein>
    <submittedName>
        <fullName evidence="3">Subclass B3 metallo-beta-lactamase</fullName>
    </submittedName>
</protein>
<keyword evidence="1" id="KW-0732">Signal</keyword>
<dbReference type="SUPFAM" id="SSF56281">
    <property type="entry name" value="Metallo-hydrolase/oxidoreductase"/>
    <property type="match status" value="1"/>
</dbReference>
<evidence type="ECO:0000313" key="4">
    <source>
        <dbReference type="Proteomes" id="UP000613768"/>
    </source>
</evidence>
<keyword evidence="4" id="KW-1185">Reference proteome</keyword>
<dbReference type="InterPro" id="IPR050855">
    <property type="entry name" value="NDM-1-like"/>
</dbReference>
<dbReference type="SMART" id="SM00849">
    <property type="entry name" value="Lactamase_B"/>
    <property type="match status" value="1"/>
</dbReference>
<dbReference type="Gene3D" id="3.60.15.10">
    <property type="entry name" value="Ribonuclease Z/Hydroxyacylglutathione hydrolase-like"/>
    <property type="match status" value="1"/>
</dbReference>